<dbReference type="Gene3D" id="3.30.70.270">
    <property type="match status" value="1"/>
</dbReference>
<protein>
    <recommendedName>
        <fullName evidence="2">Endonuclease/exonuclease/phosphatase domain-containing protein</fullName>
    </recommendedName>
</protein>
<reference evidence="3 4" key="1">
    <citation type="submission" date="2022-01" db="EMBL/GenBank/DDBJ databases">
        <title>A chromosomal length assembly of Cordylochernes scorpioides.</title>
        <authorList>
            <person name="Zeh D."/>
            <person name="Zeh J."/>
        </authorList>
    </citation>
    <scope>NUCLEOTIDE SEQUENCE [LARGE SCALE GENOMIC DNA]</scope>
    <source>
        <strain evidence="3">IN4F17</strain>
        <tissue evidence="3">Whole Body</tissue>
    </source>
</reference>
<dbReference type="InterPro" id="IPR005135">
    <property type="entry name" value="Endo/exonuclease/phosphatase"/>
</dbReference>
<feature type="domain" description="Endonuclease/exonuclease/phosphatase" evidence="2">
    <location>
        <begin position="478"/>
        <end position="561"/>
    </location>
</feature>
<dbReference type="Proteomes" id="UP001235939">
    <property type="component" value="Chromosome 02"/>
</dbReference>
<dbReference type="SUPFAM" id="SSF56672">
    <property type="entry name" value="DNA/RNA polymerases"/>
    <property type="match status" value="1"/>
</dbReference>
<evidence type="ECO:0000313" key="4">
    <source>
        <dbReference type="Proteomes" id="UP001235939"/>
    </source>
</evidence>
<dbReference type="InterPro" id="IPR043502">
    <property type="entry name" value="DNA/RNA_pol_sf"/>
</dbReference>
<proteinExistence type="predicted"/>
<name>A0ABY6K462_9ARAC</name>
<dbReference type="Gene3D" id="3.60.10.10">
    <property type="entry name" value="Endonuclease/exonuclease/phosphatase"/>
    <property type="match status" value="1"/>
</dbReference>
<evidence type="ECO:0000259" key="2">
    <source>
        <dbReference type="Pfam" id="PF14529"/>
    </source>
</evidence>
<dbReference type="InterPro" id="IPR043128">
    <property type="entry name" value="Rev_trsase/Diguanyl_cyclase"/>
</dbReference>
<sequence length="564" mass="64699">MEDAAVESPTGQRFPSHHDNKRMLRKIGTCPGEIRSDDYRGWKHTSAAFFIDKLEFVMKRFWETESVPSPDLCTQDEDCERLFSNNHGRDSHGRFRTYPVAITADIEKMYRQIRIHPEDADYQRILWKPSPEEPVVDYRLLTVTYGTTSAPFLAMRTLQQLAEDEGHNYPEASRVTLNDFYVDDLLTGAQTIAETKELIDQLKDLMKKGGFHLRKWNSNCHEIVSHVEEMNEEKKINLEKGAISKILGIVWDHVQDTFRVNITLPEEVVTKRDLLSNIARIFDPLGFLSPTTNQDNCYGRECHEEEKVALACQSRVSVCPEVVTKYSTFNKTRRIIAWCLRFITNCRVSLKKREIGTLSKKELENAVIRIIGWIQEDEFGEEMQDLRNTGHASRKSRILQLNPFIDATGMLRRNTEELTCLLRDNNVHIACLQKTKFNQNLRFNIKGYTTLRKKRPGKFGGGFAVLIKTPYIKFKEIAYNQSLIETMSEASLDIIIILGDFNAKGPTWGSPLQDNKGQQVEDMLTDLDLTPLNNKNNTYLSKSTGTESAIDITAINYNIAPTTQ</sequence>
<evidence type="ECO:0000256" key="1">
    <source>
        <dbReference type="SAM" id="MobiDB-lite"/>
    </source>
</evidence>
<dbReference type="PANTHER" id="PTHR47331">
    <property type="entry name" value="PHD-TYPE DOMAIN-CONTAINING PROTEIN"/>
    <property type="match status" value="1"/>
</dbReference>
<feature type="region of interest" description="Disordered" evidence="1">
    <location>
        <begin position="1"/>
        <end position="21"/>
    </location>
</feature>
<evidence type="ECO:0000313" key="3">
    <source>
        <dbReference type="EMBL" id="UYV63069.1"/>
    </source>
</evidence>
<dbReference type="Gene3D" id="3.10.10.10">
    <property type="entry name" value="HIV Type 1 Reverse Transcriptase, subunit A, domain 1"/>
    <property type="match status" value="1"/>
</dbReference>
<dbReference type="Pfam" id="PF14529">
    <property type="entry name" value="Exo_endo_phos_2"/>
    <property type="match status" value="1"/>
</dbReference>
<accession>A0ABY6K462</accession>
<dbReference type="InterPro" id="IPR036691">
    <property type="entry name" value="Endo/exonu/phosph_ase_sf"/>
</dbReference>
<dbReference type="SUPFAM" id="SSF56219">
    <property type="entry name" value="DNase I-like"/>
    <property type="match status" value="1"/>
</dbReference>
<organism evidence="3 4">
    <name type="scientific">Cordylochernes scorpioides</name>
    <dbReference type="NCBI Taxonomy" id="51811"/>
    <lineage>
        <taxon>Eukaryota</taxon>
        <taxon>Metazoa</taxon>
        <taxon>Ecdysozoa</taxon>
        <taxon>Arthropoda</taxon>
        <taxon>Chelicerata</taxon>
        <taxon>Arachnida</taxon>
        <taxon>Pseudoscorpiones</taxon>
        <taxon>Cheliferoidea</taxon>
        <taxon>Chernetidae</taxon>
        <taxon>Cordylochernes</taxon>
    </lineage>
</organism>
<dbReference type="EMBL" id="CP092864">
    <property type="protein sequence ID" value="UYV63069.1"/>
    <property type="molecule type" value="Genomic_DNA"/>
</dbReference>
<gene>
    <name evidence="3" type="ORF">LAZ67_2003054</name>
</gene>
<keyword evidence="4" id="KW-1185">Reference proteome</keyword>